<protein>
    <submittedName>
        <fullName evidence="2">MBL fold metallo-hydrolase</fullName>
    </submittedName>
</protein>
<sequence>MHHQKNRPFELADVQMHPHRLAEGVYAVMASDVDATDHTATNAGFAVGDSGVLVVESLSNGRLASQVIGEVRKATPLPIRFLVNTSFHGDHCFGNFAFPAQTVIIHHEATKRVIDERFEQDRAFMIDLLGPNAGIEEAVARSADVTVTESCSLDLGGKHVDIEHIGYAQTDGDLVVRIREDNIFFVGNMLQAPPPAFPWLLEGRADEALVTYRRLHDILDDDTLIVPGHGRTMRRADILHSIAYLEKLISLARDAQDSKLPPDQAREALAMKEYSDYSMYEFIHFQVNIPAVLSPQ</sequence>
<name>A0ABP7KLH3_9ACTN</name>
<dbReference type="Gene3D" id="3.60.15.10">
    <property type="entry name" value="Ribonuclease Z/Hydroxyacylglutathione hydrolase-like"/>
    <property type="match status" value="1"/>
</dbReference>
<dbReference type="PANTHER" id="PTHR42951">
    <property type="entry name" value="METALLO-BETA-LACTAMASE DOMAIN-CONTAINING"/>
    <property type="match status" value="1"/>
</dbReference>
<feature type="domain" description="Metallo-beta-lactamase" evidence="1">
    <location>
        <begin position="40"/>
        <end position="229"/>
    </location>
</feature>
<proteinExistence type="predicted"/>
<evidence type="ECO:0000313" key="3">
    <source>
        <dbReference type="Proteomes" id="UP001501563"/>
    </source>
</evidence>
<accession>A0ABP7KLH3</accession>
<gene>
    <name evidence="2" type="ORF">GCM10022207_52100</name>
</gene>
<dbReference type="SMART" id="SM00849">
    <property type="entry name" value="Lactamase_B"/>
    <property type="match status" value="1"/>
</dbReference>
<dbReference type="InterPro" id="IPR036866">
    <property type="entry name" value="RibonucZ/Hydroxyglut_hydro"/>
</dbReference>
<evidence type="ECO:0000259" key="1">
    <source>
        <dbReference type="SMART" id="SM00849"/>
    </source>
</evidence>
<reference evidence="3" key="1">
    <citation type="journal article" date="2019" name="Int. J. Syst. Evol. Microbiol.">
        <title>The Global Catalogue of Microorganisms (GCM) 10K type strain sequencing project: providing services to taxonomists for standard genome sequencing and annotation.</title>
        <authorList>
            <consortium name="The Broad Institute Genomics Platform"/>
            <consortium name="The Broad Institute Genome Sequencing Center for Infectious Disease"/>
            <person name="Wu L."/>
            <person name="Ma J."/>
        </authorList>
    </citation>
    <scope>NUCLEOTIDE SEQUENCE [LARGE SCALE GENOMIC DNA]</scope>
    <source>
        <strain evidence="3">JCM 16578</strain>
    </source>
</reference>
<keyword evidence="3" id="KW-1185">Reference proteome</keyword>
<dbReference type="RefSeq" id="WP_345551443.1">
    <property type="nucleotide sequence ID" value="NZ_BAAAZA010000015.1"/>
</dbReference>
<dbReference type="EMBL" id="BAAAZA010000015">
    <property type="protein sequence ID" value="GAA3879068.1"/>
    <property type="molecule type" value="Genomic_DNA"/>
</dbReference>
<dbReference type="CDD" id="cd16282">
    <property type="entry name" value="metallo-hydrolase-like_MBL-fold"/>
    <property type="match status" value="1"/>
</dbReference>
<dbReference type="Proteomes" id="UP001501563">
    <property type="component" value="Unassembled WGS sequence"/>
</dbReference>
<dbReference type="SUPFAM" id="SSF56281">
    <property type="entry name" value="Metallo-hydrolase/oxidoreductase"/>
    <property type="match status" value="1"/>
</dbReference>
<comment type="caution">
    <text evidence="2">The sequence shown here is derived from an EMBL/GenBank/DDBJ whole genome shotgun (WGS) entry which is preliminary data.</text>
</comment>
<organism evidence="2 3">
    <name type="scientific">Streptomyces lannensis</name>
    <dbReference type="NCBI Taxonomy" id="766498"/>
    <lineage>
        <taxon>Bacteria</taxon>
        <taxon>Bacillati</taxon>
        <taxon>Actinomycetota</taxon>
        <taxon>Actinomycetes</taxon>
        <taxon>Kitasatosporales</taxon>
        <taxon>Streptomycetaceae</taxon>
        <taxon>Streptomyces</taxon>
    </lineage>
</organism>
<dbReference type="InterPro" id="IPR001279">
    <property type="entry name" value="Metallo-B-lactamas"/>
</dbReference>
<evidence type="ECO:0000313" key="2">
    <source>
        <dbReference type="EMBL" id="GAA3879068.1"/>
    </source>
</evidence>
<dbReference type="PANTHER" id="PTHR42951:SF4">
    <property type="entry name" value="ACYL-COENZYME A THIOESTERASE MBLAC2"/>
    <property type="match status" value="1"/>
</dbReference>
<dbReference type="InterPro" id="IPR050855">
    <property type="entry name" value="NDM-1-like"/>
</dbReference>
<dbReference type="Pfam" id="PF00753">
    <property type="entry name" value="Lactamase_B"/>
    <property type="match status" value="1"/>
</dbReference>